<evidence type="ECO:0000313" key="2">
    <source>
        <dbReference type="EMBL" id="UTJ06974.1"/>
    </source>
</evidence>
<evidence type="ECO:0000256" key="1">
    <source>
        <dbReference type="SAM" id="Phobius"/>
    </source>
</evidence>
<proteinExistence type="predicted"/>
<keyword evidence="1" id="KW-1133">Transmembrane helix</keyword>
<protein>
    <submittedName>
        <fullName evidence="2">DUF4492 domain-containing protein</fullName>
    </submittedName>
</protein>
<dbReference type="Pfam" id="PF14899">
    <property type="entry name" value="DUF4492"/>
    <property type="match status" value="1"/>
</dbReference>
<accession>A0ABY5E495</accession>
<name>A0ABY5E495_9BACT</name>
<keyword evidence="3" id="KW-1185">Reference proteome</keyword>
<feature type="transmembrane region" description="Helical" evidence="1">
    <location>
        <begin position="23"/>
        <end position="42"/>
    </location>
</feature>
<dbReference type="Proteomes" id="UP001060012">
    <property type="component" value="Chromosome"/>
</dbReference>
<evidence type="ECO:0000313" key="3">
    <source>
        <dbReference type="Proteomes" id="UP001060012"/>
    </source>
</evidence>
<sequence length="69" mass="8540">MLLKNFLNMYIEGFKNLKIGKTLWKLIFIKLFFILVLLKYFIYDDNFKNTYKTQETKIDFVYKNITKDR</sequence>
<reference evidence="2" key="1">
    <citation type="submission" date="2022-07" db="EMBL/GenBank/DDBJ databases">
        <title>Arcobacter roscoffensis sp. nov., a marine bacterium isolated from coastal seawater collected from Roscoff, France.</title>
        <authorList>
            <person name="Pascual J."/>
            <person name="Lepeaux C."/>
            <person name="Methner A."/>
            <person name="Overmann J."/>
        </authorList>
    </citation>
    <scope>NUCLEOTIDE SEQUENCE</scope>
    <source>
        <strain evidence="2">ARW1-2F2</strain>
    </source>
</reference>
<dbReference type="InterPro" id="IPR027853">
    <property type="entry name" value="DUF4492"/>
</dbReference>
<gene>
    <name evidence="2" type="ORF">NJU99_02460</name>
</gene>
<keyword evidence="1" id="KW-0812">Transmembrane</keyword>
<dbReference type="RefSeq" id="WP_254577153.1">
    <property type="nucleotide sequence ID" value="NZ_CP100595.1"/>
</dbReference>
<organism evidence="2 3">
    <name type="scientific">Arcobacter roscoffensis</name>
    <dbReference type="NCBI Taxonomy" id="2961520"/>
    <lineage>
        <taxon>Bacteria</taxon>
        <taxon>Pseudomonadati</taxon>
        <taxon>Campylobacterota</taxon>
        <taxon>Epsilonproteobacteria</taxon>
        <taxon>Campylobacterales</taxon>
        <taxon>Arcobacteraceae</taxon>
        <taxon>Arcobacter</taxon>
    </lineage>
</organism>
<keyword evidence="1" id="KW-0472">Membrane</keyword>
<dbReference type="EMBL" id="CP100595">
    <property type="protein sequence ID" value="UTJ06974.1"/>
    <property type="molecule type" value="Genomic_DNA"/>
</dbReference>